<evidence type="ECO:0000256" key="5">
    <source>
        <dbReference type="ARBA" id="ARBA00022490"/>
    </source>
</evidence>
<dbReference type="Gene3D" id="1.25.10.10">
    <property type="entry name" value="Leucine-rich Repeat Variant"/>
    <property type="match status" value="1"/>
</dbReference>
<evidence type="ECO:0000256" key="4">
    <source>
        <dbReference type="ARBA" id="ARBA00022448"/>
    </source>
</evidence>
<dbReference type="InterPro" id="IPR029446">
    <property type="entry name" value="COPB1_appendage_platform_dom"/>
</dbReference>
<gene>
    <name evidence="16" type="ORF">OSB1V03_LOCUS13856</name>
</gene>
<dbReference type="GO" id="GO:0030126">
    <property type="term" value="C:COPI vesicle coat"/>
    <property type="evidence" value="ECO:0007669"/>
    <property type="project" value="InterPro"/>
</dbReference>
<sequence>MSSSADSICYTLINTESDDSVNEGTLRADLEKMELKPKTDALKKLIFMILNGEKFPPNMLMTVIRYCLPSNDHMIKKLLLIFWEIVPKRGPDGKLLHEMILVCDAYRKDLQHPNEFIRGSTLRFLCKLKEPELLEPLMPAIRACLEHRHSYVRRNAVLAIFKIYVNFEALIPDAPEVILDFLSREADASCKRNAFLMLIHLDQKKALDYLNSCLDQIGGFNDILQLVIVELIYKVCIANPSERSRFIRAIYNLLNTSQSASVRYEAAATLITLSQAPTALRAAANCFIDICIKESDNNVKLIVLDRLVALKDSTAAAERILQDSLMDILRILNVATDLEVKQKILNLGLDLVSSRNVEELVQLLKKEILKTQSESQGSSEETNKYRQLLVGTLHSICLKYPDVMASSNLMATLFELLTNADDETTAILVIVFTREYIQKNLNQKNLIVSRILDVFPTIRNVKVHRGLIWVLGEFCDEDETQILEAMAIIRAAIGDIPIVEAELKKLENGVDGEDSSTAPVAERQQNAVPNAAKLVTADGSYITQSALSVNTKSVDKSANVPPLRNHLLNGEFFIGTALANCLVKLALRYRQVVGAGKQTNSFLAQSMLILTSILHLGKSKLITQTINDDDFERIALCLMILTQISSPNGVNPEVEALVNTMFLSEMRSSLESMLMSSKSEAEEAKHAVKSRPNKCVESDDHLVFSQLMSKNSETIENQFDVSLSQAIAGNVGPTATTNLGQKSSVNVSDLLSSSKLSKVTQLTGFSDPVYAECYVNVNQYDICLDVLIVNQSSDTLQNCTLEFTTLGDLKLVEKPQPLVLAPHDFANIKASVKVASTENGIIFGNIVYDISGAGSDRNVVVLNDIHIDIMDYIIPATCNDSQFRQM</sequence>
<dbReference type="GO" id="GO:0006891">
    <property type="term" value="P:intra-Golgi vesicle-mediated transport"/>
    <property type="evidence" value="ECO:0007669"/>
    <property type="project" value="TreeGrafter"/>
</dbReference>
<evidence type="ECO:0000256" key="10">
    <source>
        <dbReference type="ARBA" id="ARBA00023136"/>
    </source>
</evidence>
<evidence type="ECO:0000256" key="7">
    <source>
        <dbReference type="ARBA" id="ARBA00022892"/>
    </source>
</evidence>
<dbReference type="InterPro" id="IPR011710">
    <property type="entry name" value="Coatomer_bsu_C"/>
</dbReference>
<keyword evidence="8" id="KW-0653">Protein transport</keyword>
<name>A0A7R9L1N8_9ACAR</name>
<dbReference type="GO" id="GO:0005198">
    <property type="term" value="F:structural molecule activity"/>
    <property type="evidence" value="ECO:0007669"/>
    <property type="project" value="InterPro"/>
</dbReference>
<keyword evidence="7" id="KW-0931">ER-Golgi transport</keyword>
<dbReference type="OrthoDB" id="10261439at2759"/>
<evidence type="ECO:0000256" key="1">
    <source>
        <dbReference type="ARBA" id="ARBA00004255"/>
    </source>
</evidence>
<feature type="domain" description="Coatomer beta subunit appendage platform" evidence="15">
    <location>
        <begin position="856"/>
        <end position="886"/>
    </location>
</feature>
<evidence type="ECO:0000256" key="2">
    <source>
        <dbReference type="ARBA" id="ARBA00004347"/>
    </source>
</evidence>
<dbReference type="SUPFAM" id="SSF48371">
    <property type="entry name" value="ARM repeat"/>
    <property type="match status" value="1"/>
</dbReference>
<organism evidence="16">
    <name type="scientific">Medioppia subpectinata</name>
    <dbReference type="NCBI Taxonomy" id="1979941"/>
    <lineage>
        <taxon>Eukaryota</taxon>
        <taxon>Metazoa</taxon>
        <taxon>Ecdysozoa</taxon>
        <taxon>Arthropoda</taxon>
        <taxon>Chelicerata</taxon>
        <taxon>Arachnida</taxon>
        <taxon>Acari</taxon>
        <taxon>Acariformes</taxon>
        <taxon>Sarcoptiformes</taxon>
        <taxon>Oribatida</taxon>
        <taxon>Brachypylina</taxon>
        <taxon>Oppioidea</taxon>
        <taxon>Oppiidae</taxon>
        <taxon>Medioppia</taxon>
    </lineage>
</organism>
<evidence type="ECO:0000256" key="9">
    <source>
        <dbReference type="ARBA" id="ARBA00023034"/>
    </source>
</evidence>
<feature type="non-terminal residue" evidence="16">
    <location>
        <position position="1"/>
    </location>
</feature>
<evidence type="ECO:0000313" key="16">
    <source>
        <dbReference type="EMBL" id="CAD7633459.1"/>
    </source>
</evidence>
<dbReference type="PANTHER" id="PTHR10635">
    <property type="entry name" value="COATOMER SUBUNIT BETA"/>
    <property type="match status" value="1"/>
</dbReference>
<evidence type="ECO:0000256" key="8">
    <source>
        <dbReference type="ARBA" id="ARBA00022927"/>
    </source>
</evidence>
<dbReference type="Pfam" id="PF14806">
    <property type="entry name" value="Coatomer_b_Cpla"/>
    <property type="match status" value="1"/>
</dbReference>
<keyword evidence="6" id="KW-0677">Repeat</keyword>
<dbReference type="PIRSF" id="PIRSF005727">
    <property type="entry name" value="Coatomer_beta_subunit"/>
    <property type="match status" value="1"/>
</dbReference>
<feature type="domain" description="Clathrin/coatomer adaptor adaptin-like N-terminal" evidence="13">
    <location>
        <begin position="26"/>
        <end position="511"/>
    </location>
</feature>
<feature type="domain" description="Coatomer beta subunit C-terminal" evidence="14">
    <location>
        <begin position="699"/>
        <end position="849"/>
    </location>
</feature>
<dbReference type="PANTHER" id="PTHR10635:SF0">
    <property type="entry name" value="COATOMER SUBUNIT BETA"/>
    <property type="match status" value="1"/>
</dbReference>
<evidence type="ECO:0000259" key="14">
    <source>
        <dbReference type="Pfam" id="PF07718"/>
    </source>
</evidence>
<evidence type="ECO:0000256" key="3">
    <source>
        <dbReference type="ARBA" id="ARBA00017024"/>
    </source>
</evidence>
<dbReference type="EMBL" id="OC867362">
    <property type="protein sequence ID" value="CAD7633459.1"/>
    <property type="molecule type" value="Genomic_DNA"/>
</dbReference>
<evidence type="ECO:0000313" key="17">
    <source>
        <dbReference type="Proteomes" id="UP000759131"/>
    </source>
</evidence>
<dbReference type="Proteomes" id="UP000759131">
    <property type="component" value="Unassembled WGS sequence"/>
</dbReference>
<keyword evidence="10" id="KW-0472">Membrane</keyword>
<evidence type="ECO:0000259" key="15">
    <source>
        <dbReference type="Pfam" id="PF14806"/>
    </source>
</evidence>
<accession>A0A7R9L1N8</accession>
<dbReference type="GO" id="GO:0006886">
    <property type="term" value="P:intracellular protein transport"/>
    <property type="evidence" value="ECO:0007669"/>
    <property type="project" value="InterPro"/>
</dbReference>
<dbReference type="AlphaFoldDB" id="A0A7R9L1N8"/>
<dbReference type="Pfam" id="PF07718">
    <property type="entry name" value="Coatamer_beta_C"/>
    <property type="match status" value="1"/>
</dbReference>
<protein>
    <recommendedName>
        <fullName evidence="3">Coatomer subunit beta</fullName>
    </recommendedName>
    <alternativeName>
        <fullName evidence="12">Beta-coat protein</fullName>
    </alternativeName>
</protein>
<dbReference type="InterPro" id="IPR011989">
    <property type="entry name" value="ARM-like"/>
</dbReference>
<keyword evidence="5" id="KW-0963">Cytoplasm</keyword>
<dbReference type="InterPro" id="IPR016024">
    <property type="entry name" value="ARM-type_fold"/>
</dbReference>
<proteinExistence type="predicted"/>
<evidence type="ECO:0000256" key="11">
    <source>
        <dbReference type="ARBA" id="ARBA00023329"/>
    </source>
</evidence>
<keyword evidence="11" id="KW-0968">Cytoplasmic vesicle</keyword>
<evidence type="ECO:0000256" key="12">
    <source>
        <dbReference type="ARBA" id="ARBA00030841"/>
    </source>
</evidence>
<evidence type="ECO:0000256" key="6">
    <source>
        <dbReference type="ARBA" id="ARBA00022737"/>
    </source>
</evidence>
<dbReference type="InterPro" id="IPR002553">
    <property type="entry name" value="Clathrin/coatomer_adapt-like_N"/>
</dbReference>
<keyword evidence="4" id="KW-0813">Transport</keyword>
<dbReference type="GO" id="GO:0000139">
    <property type="term" value="C:Golgi membrane"/>
    <property type="evidence" value="ECO:0007669"/>
    <property type="project" value="UniProtKB-SubCell"/>
</dbReference>
<dbReference type="Pfam" id="PF01602">
    <property type="entry name" value="Adaptin_N"/>
    <property type="match status" value="1"/>
</dbReference>
<reference evidence="16" key="1">
    <citation type="submission" date="2020-11" db="EMBL/GenBank/DDBJ databases">
        <authorList>
            <person name="Tran Van P."/>
        </authorList>
    </citation>
    <scope>NUCLEOTIDE SEQUENCE</scope>
</reference>
<evidence type="ECO:0000259" key="13">
    <source>
        <dbReference type="Pfam" id="PF01602"/>
    </source>
</evidence>
<dbReference type="GO" id="GO:0006888">
    <property type="term" value="P:endoplasmic reticulum to Golgi vesicle-mediated transport"/>
    <property type="evidence" value="ECO:0007669"/>
    <property type="project" value="TreeGrafter"/>
</dbReference>
<keyword evidence="9" id="KW-0333">Golgi apparatus</keyword>
<comment type="subcellular location">
    <subcellularLocation>
        <location evidence="2">Cytoplasmic vesicle</location>
        <location evidence="2">COPI-coated vesicle membrane</location>
        <topology evidence="2">Peripheral membrane protein</topology>
        <orientation evidence="2">Cytoplasmic side</orientation>
    </subcellularLocation>
    <subcellularLocation>
        <location evidence="1">Golgi apparatus membrane</location>
        <topology evidence="1">Peripheral membrane protein</topology>
        <orientation evidence="1">Cytoplasmic side</orientation>
    </subcellularLocation>
</comment>
<dbReference type="EMBL" id="CAJPIZ010012787">
    <property type="protein sequence ID" value="CAG2113889.1"/>
    <property type="molecule type" value="Genomic_DNA"/>
</dbReference>
<dbReference type="InterPro" id="IPR016460">
    <property type="entry name" value="COPB1"/>
</dbReference>
<keyword evidence="17" id="KW-1185">Reference proteome</keyword>